<dbReference type="AlphaFoldDB" id="A0AAD6Y9H1"/>
<reference evidence="3" key="1">
    <citation type="submission" date="2023-03" db="EMBL/GenBank/DDBJ databases">
        <title>Massive genome expansion in bonnet fungi (Mycena s.s.) driven by repeated elements and novel gene families across ecological guilds.</title>
        <authorList>
            <consortium name="Lawrence Berkeley National Laboratory"/>
            <person name="Harder C.B."/>
            <person name="Miyauchi S."/>
            <person name="Viragh M."/>
            <person name="Kuo A."/>
            <person name="Thoen E."/>
            <person name="Andreopoulos B."/>
            <person name="Lu D."/>
            <person name="Skrede I."/>
            <person name="Drula E."/>
            <person name="Henrissat B."/>
            <person name="Morin E."/>
            <person name="Kohler A."/>
            <person name="Barry K."/>
            <person name="LaButti K."/>
            <person name="Morin E."/>
            <person name="Salamov A."/>
            <person name="Lipzen A."/>
            <person name="Mereny Z."/>
            <person name="Hegedus B."/>
            <person name="Baldrian P."/>
            <person name="Stursova M."/>
            <person name="Weitz H."/>
            <person name="Taylor A."/>
            <person name="Grigoriev I.V."/>
            <person name="Nagy L.G."/>
            <person name="Martin F."/>
            <person name="Kauserud H."/>
        </authorList>
    </citation>
    <scope>NUCLEOTIDE SEQUENCE</scope>
    <source>
        <strain evidence="3">9144</strain>
    </source>
</reference>
<comment type="caution">
    <text evidence="3">The sequence shown here is derived from an EMBL/GenBank/DDBJ whole genome shotgun (WGS) entry which is preliminary data.</text>
</comment>
<evidence type="ECO:0000256" key="2">
    <source>
        <dbReference type="SAM" id="Phobius"/>
    </source>
</evidence>
<organism evidence="3 4">
    <name type="scientific">Mycena pura</name>
    <dbReference type="NCBI Taxonomy" id="153505"/>
    <lineage>
        <taxon>Eukaryota</taxon>
        <taxon>Fungi</taxon>
        <taxon>Dikarya</taxon>
        <taxon>Basidiomycota</taxon>
        <taxon>Agaricomycotina</taxon>
        <taxon>Agaricomycetes</taxon>
        <taxon>Agaricomycetidae</taxon>
        <taxon>Agaricales</taxon>
        <taxon>Marasmiineae</taxon>
        <taxon>Mycenaceae</taxon>
        <taxon>Mycena</taxon>
    </lineage>
</organism>
<protein>
    <submittedName>
        <fullName evidence="3">Uncharacterized protein</fullName>
    </submittedName>
</protein>
<evidence type="ECO:0000313" key="3">
    <source>
        <dbReference type="EMBL" id="KAJ7200774.1"/>
    </source>
</evidence>
<evidence type="ECO:0000313" key="4">
    <source>
        <dbReference type="Proteomes" id="UP001219525"/>
    </source>
</evidence>
<feature type="transmembrane region" description="Helical" evidence="2">
    <location>
        <begin position="350"/>
        <end position="371"/>
    </location>
</feature>
<evidence type="ECO:0000256" key="1">
    <source>
        <dbReference type="SAM" id="MobiDB-lite"/>
    </source>
</evidence>
<gene>
    <name evidence="3" type="ORF">GGX14DRAFT_571783</name>
</gene>
<feature type="region of interest" description="Disordered" evidence="1">
    <location>
        <begin position="522"/>
        <end position="545"/>
    </location>
</feature>
<keyword evidence="2" id="KW-0812">Transmembrane</keyword>
<name>A0AAD6Y9H1_9AGAR</name>
<proteinExistence type="predicted"/>
<sequence length="545" mass="58230">MSSAPESNIAGAMLFIRDLYYNPTLRQQYFQALNSSPKVKEINVAKLLAAPPYSCLITDVGTGWDTLAKQSFLAWQSVYQLTSLGKSTGSTDTMDHTVTIIGSRTGDVTVLFDNITVIGVATVVATKNNPTAQPKISWQASNSNGGGNKNVILAFSSDASTTTDPTHPTGERKIDATIWNPTDPTPTGPTHSGHDFFSNMANFEGTYTTITTDPSSGEEDQSYPASVTVNSDNSGGNETINVNIQAAVGSLSVAQSLTAFQNQVSWTAANNSTTTWGKDARAQVWQQGYLTFGWTYTPPKTTTTTPTAANLVQNFNGSIWMSDIAQLVEVEGDIEKATMLTHVHSPFDEIVGSVVSVAIFLVVGVGIAFAIRNLRNWLNSRNLAPTNEIAMAQRDQAAADDNGMLGGPVNVVAPDPHDFNSLPQRTTVIGQPETDAQGNPVRVNIWDPNGPLALSEGHLADGTAVVRAVTSGGANPDTSNVQLLPQPVENPLTQQNMLVRSESGLFMSDEIQAIEGSEAVLNAEGRPYEPAPIDQDYSDISEFDD</sequence>
<keyword evidence="2" id="KW-1133">Transmembrane helix</keyword>
<accession>A0AAD6Y9H1</accession>
<dbReference type="EMBL" id="JARJCW010000061">
    <property type="protein sequence ID" value="KAJ7200774.1"/>
    <property type="molecule type" value="Genomic_DNA"/>
</dbReference>
<keyword evidence="4" id="KW-1185">Reference proteome</keyword>
<dbReference type="Proteomes" id="UP001219525">
    <property type="component" value="Unassembled WGS sequence"/>
</dbReference>
<keyword evidence="2" id="KW-0472">Membrane</keyword>
<feature type="compositionally biased region" description="Acidic residues" evidence="1">
    <location>
        <begin position="536"/>
        <end position="545"/>
    </location>
</feature>
<feature type="region of interest" description="Disordered" evidence="1">
    <location>
        <begin position="159"/>
        <end position="180"/>
    </location>
</feature>